<feature type="region of interest" description="Disordered" evidence="4">
    <location>
        <begin position="846"/>
        <end position="880"/>
    </location>
</feature>
<dbReference type="PIRSF" id="PIRSF000422">
    <property type="entry name" value="N-terminal-AcTrfase-A_aux_su"/>
    <property type="match status" value="1"/>
</dbReference>
<evidence type="ECO:0000313" key="5">
    <source>
        <dbReference type="EMBL" id="PWN37084.1"/>
    </source>
</evidence>
<evidence type="ECO:0000256" key="2">
    <source>
        <dbReference type="ARBA" id="ARBA00022803"/>
    </source>
</evidence>
<dbReference type="InterPro" id="IPR021183">
    <property type="entry name" value="NatA_aux_su"/>
</dbReference>
<dbReference type="RefSeq" id="XP_025357386.1">
    <property type="nucleotide sequence ID" value="XM_025503140.1"/>
</dbReference>
<dbReference type="InterPro" id="IPR011990">
    <property type="entry name" value="TPR-like_helical_dom_sf"/>
</dbReference>
<dbReference type="PANTHER" id="PTHR22767:SF2">
    <property type="entry name" value="N(ALPHA)-ACETYLTRANSFERASE 15_16, ISOFORM A"/>
    <property type="match status" value="1"/>
</dbReference>
<dbReference type="Gene3D" id="1.25.40.1040">
    <property type="match status" value="1"/>
</dbReference>
<evidence type="ECO:0000256" key="4">
    <source>
        <dbReference type="SAM" id="MobiDB-lite"/>
    </source>
</evidence>
<dbReference type="InterPro" id="IPR011717">
    <property type="entry name" value="TPR-4"/>
</dbReference>
<feature type="compositionally biased region" description="Basic and acidic residues" evidence="4">
    <location>
        <begin position="846"/>
        <end position="861"/>
    </location>
</feature>
<dbReference type="STRING" id="1280837.A0A316VIK4"/>
<accession>A0A316VIK4</accession>
<dbReference type="AlphaFoldDB" id="A0A316VIK4"/>
<reference evidence="5 6" key="1">
    <citation type="journal article" date="2018" name="Mol. Biol. Evol.">
        <title>Broad Genomic Sampling Reveals a Smut Pathogenic Ancestry of the Fungal Clade Ustilaginomycotina.</title>
        <authorList>
            <person name="Kijpornyongpan T."/>
            <person name="Mondo S.J."/>
            <person name="Barry K."/>
            <person name="Sandor L."/>
            <person name="Lee J."/>
            <person name="Lipzen A."/>
            <person name="Pangilinan J."/>
            <person name="LaButti K."/>
            <person name="Hainaut M."/>
            <person name="Henrissat B."/>
            <person name="Grigoriev I.V."/>
            <person name="Spatafora J.W."/>
            <person name="Aime M.C."/>
        </authorList>
    </citation>
    <scope>NUCLEOTIDE SEQUENCE [LARGE SCALE GENOMIC DNA]</scope>
    <source>
        <strain evidence="5 6">MCA 3882</strain>
    </source>
</reference>
<dbReference type="InParanoid" id="A0A316VIK4"/>
<proteinExistence type="predicted"/>
<dbReference type="GO" id="GO:0042802">
    <property type="term" value="F:identical protein binding"/>
    <property type="evidence" value="ECO:0007669"/>
    <property type="project" value="InterPro"/>
</dbReference>
<feature type="region of interest" description="Disordered" evidence="4">
    <location>
        <begin position="586"/>
        <end position="641"/>
    </location>
</feature>
<dbReference type="GeneID" id="37024921"/>
<evidence type="ECO:0000256" key="1">
    <source>
        <dbReference type="ARBA" id="ARBA00022737"/>
    </source>
</evidence>
<gene>
    <name evidence="5" type="ORF">FA14DRAFT_9791</name>
</gene>
<keyword evidence="6" id="KW-1185">Reference proteome</keyword>
<dbReference type="InterPro" id="IPR019734">
    <property type="entry name" value="TPR_rpt"/>
</dbReference>
<dbReference type="PANTHER" id="PTHR22767">
    <property type="entry name" value="N-TERMINAL ACETYLTRANSFERASE-RELATED"/>
    <property type="match status" value="1"/>
</dbReference>
<dbReference type="GO" id="GO:0016740">
    <property type="term" value="F:transferase activity"/>
    <property type="evidence" value="ECO:0007669"/>
    <property type="project" value="UniProtKB-KW"/>
</dbReference>
<dbReference type="GO" id="GO:0031415">
    <property type="term" value="C:NatA complex"/>
    <property type="evidence" value="ECO:0007669"/>
    <property type="project" value="TreeGrafter"/>
</dbReference>
<organism evidence="5 6">
    <name type="scientific">Meira miltonrushii</name>
    <dbReference type="NCBI Taxonomy" id="1280837"/>
    <lineage>
        <taxon>Eukaryota</taxon>
        <taxon>Fungi</taxon>
        <taxon>Dikarya</taxon>
        <taxon>Basidiomycota</taxon>
        <taxon>Ustilaginomycotina</taxon>
        <taxon>Exobasidiomycetes</taxon>
        <taxon>Exobasidiales</taxon>
        <taxon>Brachybasidiaceae</taxon>
        <taxon>Meira</taxon>
    </lineage>
</organism>
<dbReference type="SUPFAM" id="SSF48452">
    <property type="entry name" value="TPR-like"/>
    <property type="match status" value="2"/>
</dbReference>
<evidence type="ECO:0000256" key="3">
    <source>
        <dbReference type="PROSITE-ProRule" id="PRU00339"/>
    </source>
</evidence>
<dbReference type="Pfam" id="PF12569">
    <property type="entry name" value="NatA_aux_su"/>
    <property type="match status" value="1"/>
</dbReference>
<dbReference type="OrthoDB" id="10263032at2759"/>
<name>A0A316VIK4_9BASI</name>
<dbReference type="SMART" id="SM00028">
    <property type="entry name" value="TPR"/>
    <property type="match status" value="5"/>
</dbReference>
<evidence type="ECO:0000313" key="6">
    <source>
        <dbReference type="Proteomes" id="UP000245771"/>
    </source>
</evidence>
<keyword evidence="2 3" id="KW-0802">TPR repeat</keyword>
<dbReference type="FunCoup" id="A0A316VIK4">
    <property type="interactions" value="526"/>
</dbReference>
<sequence>MAPPVKKPLAGGKTILPNKEKGLFAKLIQEYESKKYKIGLKTADQILKKFPEHGETLCMKGLILASLNRQNEGLELAKQGLRFDLTSFISWHALGILNRIVKNYNESIKCYSQALRIEGGTNINLVRESAYLYMQLRDWPKVVENRLTLVRMQPHLRMNWAGLAVSLHLGGDTAEALRVLEHFESIHRDVPKRSYEQSEVFLYHAQVLHEAGRHKDAIEFLSKKTSDQVLDVKASSLLQGKCQLALGEVEEAEKTFNGLLQRNNEDRQYIALWLKTKGVDVQSGKADSTAASAAFKSLQEQFPSSRAIKRMTLTLVSGEEFHTQASSYILVALQKGVPSIFNDVRALYVDDAKRDAIENIVEGAREKWTKDPNEAPTSLLWTLYFLAQHYSFLGQYDEALKHIHSAIAHSPTLPELHMTRARIYKKAGAIDWANTAMEDARLLDGQDRSLNCKAAKYSLRAGDISGASKKAGLFTKPDVEDPVLDLVEMQASWYLIEEARAWLAKGNYAMALKRCTQIDKIYTEIWDDQLDFHSYCTRKFTLRAYVDMVRFEDRLHSHHAYFSAATTAIRILLKLHDQPSLLKLQNGTAAENGNDDQKKLSKKAKKLEEAAKKNAASANGKAEEEEVNAPPKDDDPDGREAFKAVDPLKDAERYITLLQKHAPAQPETWLLSFEVALRGKNWLAATKAIARAHALEPENGKVHYAILRLRKALPVLSEAPEPIRESISAVLKPIVPLEEGTLEAFNATFVQRHAGKSAENALASARSTLLLRGNNEDGKREAAAILLEMAKGAAASYAKAGKSDVKLSTLQEAFEFLKECGSTDAAAFVEASKQAYPLSDIFKTDAQKEKESIDRENERRSWAFAPPDADGSPAATNGQN</sequence>
<dbReference type="Gene3D" id="1.25.40.1010">
    <property type="match status" value="1"/>
</dbReference>
<protein>
    <submittedName>
        <fullName evidence="5">N-terminal acetyltransferase A, auxiliary subunit</fullName>
    </submittedName>
</protein>
<feature type="repeat" description="TPR" evidence="3">
    <location>
        <begin position="380"/>
        <end position="413"/>
    </location>
</feature>
<dbReference type="EMBL" id="KZ819602">
    <property type="protein sequence ID" value="PWN37084.1"/>
    <property type="molecule type" value="Genomic_DNA"/>
</dbReference>
<keyword evidence="5" id="KW-0808">Transferase</keyword>
<dbReference type="PROSITE" id="PS50005">
    <property type="entry name" value="TPR"/>
    <property type="match status" value="1"/>
</dbReference>
<dbReference type="Pfam" id="PF07721">
    <property type="entry name" value="TPR_4"/>
    <property type="match status" value="1"/>
</dbReference>
<dbReference type="Proteomes" id="UP000245771">
    <property type="component" value="Unassembled WGS sequence"/>
</dbReference>
<keyword evidence="1" id="KW-0677">Repeat</keyword>